<dbReference type="CDD" id="cd00038">
    <property type="entry name" value="CAP_ED"/>
    <property type="match status" value="1"/>
</dbReference>
<evidence type="ECO:0000259" key="4">
    <source>
        <dbReference type="PROSITE" id="PS51063"/>
    </source>
</evidence>
<dbReference type="InterPro" id="IPR014710">
    <property type="entry name" value="RmlC-like_jellyroll"/>
</dbReference>
<evidence type="ECO:0000256" key="3">
    <source>
        <dbReference type="ARBA" id="ARBA00023163"/>
    </source>
</evidence>
<dbReference type="SUPFAM" id="SSF46785">
    <property type="entry name" value="Winged helix' DNA-binding domain"/>
    <property type="match status" value="1"/>
</dbReference>
<dbReference type="RefSeq" id="WP_313914520.1">
    <property type="nucleotide sequence ID" value="NZ_CP135076.1"/>
</dbReference>
<dbReference type="Gene3D" id="2.60.120.10">
    <property type="entry name" value="Jelly Rolls"/>
    <property type="match status" value="1"/>
</dbReference>
<reference evidence="5 6" key="1">
    <citation type="submission" date="2023-09" db="EMBL/GenBank/DDBJ databases">
        <authorList>
            <person name="Rey-Velasco X."/>
        </authorList>
    </citation>
    <scope>NUCLEOTIDE SEQUENCE [LARGE SCALE GENOMIC DNA]</scope>
    <source>
        <strain evidence="5 6">W311</strain>
    </source>
</reference>
<keyword evidence="1" id="KW-0805">Transcription regulation</keyword>
<evidence type="ECO:0000313" key="6">
    <source>
        <dbReference type="Proteomes" id="UP001302249"/>
    </source>
</evidence>
<dbReference type="Pfam" id="PF00027">
    <property type="entry name" value="cNMP_binding"/>
    <property type="match status" value="1"/>
</dbReference>
<dbReference type="PANTHER" id="PTHR24567:SF68">
    <property type="entry name" value="DNA-BINDING TRANSCRIPTIONAL DUAL REGULATOR CRP"/>
    <property type="match status" value="1"/>
</dbReference>
<sequence length="235" mass="26530">MSIDAFLQTHRVPRLSSEERSALEGAIARTVRYDARAVIVRENVPLRQCTLLLKGFIHRYKMTTDGKRQILAFHIPGDFVDLHSYPLKHLEHSVAASTAVEVAVFPHAAVRELTAQSTRITEVLWRSTLVDAAINREWMVSIGARGAAARVAHLFCELQLRLDRIGGSDRDGFDLPMTQADLADALGLTPVHTNRMLRELREQGLAEFRDHHVTIGDFGRLREFADFDPGYLFFD</sequence>
<dbReference type="InterPro" id="IPR036388">
    <property type="entry name" value="WH-like_DNA-bd_sf"/>
</dbReference>
<keyword evidence="3" id="KW-0804">Transcription</keyword>
<dbReference type="Proteomes" id="UP001302249">
    <property type="component" value="Chromosome"/>
</dbReference>
<evidence type="ECO:0000313" key="5">
    <source>
        <dbReference type="EMBL" id="WNO53245.1"/>
    </source>
</evidence>
<dbReference type="Pfam" id="PF13545">
    <property type="entry name" value="HTH_Crp_2"/>
    <property type="match status" value="1"/>
</dbReference>
<dbReference type="PROSITE" id="PS51063">
    <property type="entry name" value="HTH_CRP_2"/>
    <property type="match status" value="1"/>
</dbReference>
<dbReference type="InterPro" id="IPR050397">
    <property type="entry name" value="Env_Response_Regulators"/>
</dbReference>
<dbReference type="InterPro" id="IPR000595">
    <property type="entry name" value="cNMP-bd_dom"/>
</dbReference>
<keyword evidence="6" id="KW-1185">Reference proteome</keyword>
<protein>
    <submittedName>
        <fullName evidence="5">Crp/Fnr family transcriptional regulator</fullName>
    </submittedName>
</protein>
<dbReference type="SUPFAM" id="SSF51206">
    <property type="entry name" value="cAMP-binding domain-like"/>
    <property type="match status" value="1"/>
</dbReference>
<organism evidence="5 6">
    <name type="scientific">Stakelama saccharophila</name>
    <dbReference type="NCBI Taxonomy" id="3075605"/>
    <lineage>
        <taxon>Bacteria</taxon>
        <taxon>Pseudomonadati</taxon>
        <taxon>Pseudomonadota</taxon>
        <taxon>Alphaproteobacteria</taxon>
        <taxon>Sphingomonadales</taxon>
        <taxon>Sphingomonadaceae</taxon>
        <taxon>Stakelama</taxon>
    </lineage>
</organism>
<dbReference type="SMART" id="SM00419">
    <property type="entry name" value="HTH_CRP"/>
    <property type="match status" value="1"/>
</dbReference>
<dbReference type="InterPro" id="IPR012318">
    <property type="entry name" value="HTH_CRP"/>
</dbReference>
<dbReference type="EMBL" id="CP135076">
    <property type="protein sequence ID" value="WNO53245.1"/>
    <property type="molecule type" value="Genomic_DNA"/>
</dbReference>
<accession>A0ABZ0B896</accession>
<feature type="domain" description="HTH crp-type" evidence="4">
    <location>
        <begin position="145"/>
        <end position="219"/>
    </location>
</feature>
<dbReference type="InterPro" id="IPR036390">
    <property type="entry name" value="WH_DNA-bd_sf"/>
</dbReference>
<evidence type="ECO:0000256" key="2">
    <source>
        <dbReference type="ARBA" id="ARBA00023125"/>
    </source>
</evidence>
<gene>
    <name evidence="5" type="ORF">RPR59_12445</name>
</gene>
<evidence type="ECO:0000256" key="1">
    <source>
        <dbReference type="ARBA" id="ARBA00023015"/>
    </source>
</evidence>
<dbReference type="InterPro" id="IPR018490">
    <property type="entry name" value="cNMP-bd_dom_sf"/>
</dbReference>
<name>A0ABZ0B896_9SPHN</name>
<dbReference type="PANTHER" id="PTHR24567">
    <property type="entry name" value="CRP FAMILY TRANSCRIPTIONAL REGULATORY PROTEIN"/>
    <property type="match status" value="1"/>
</dbReference>
<dbReference type="Gene3D" id="1.10.10.10">
    <property type="entry name" value="Winged helix-like DNA-binding domain superfamily/Winged helix DNA-binding domain"/>
    <property type="match status" value="1"/>
</dbReference>
<proteinExistence type="predicted"/>
<keyword evidence="2" id="KW-0238">DNA-binding</keyword>